<keyword evidence="6 12" id="KW-1133">Transmembrane helix</keyword>
<proteinExistence type="inferred from homology"/>
<keyword evidence="7 11" id="KW-0560">Oxidoreductase</keyword>
<evidence type="ECO:0000256" key="4">
    <source>
        <dbReference type="ARBA" id="ARBA00022692"/>
    </source>
</evidence>
<evidence type="ECO:0000256" key="3">
    <source>
        <dbReference type="ARBA" id="ARBA00022617"/>
    </source>
</evidence>
<dbReference type="InterPro" id="IPR001128">
    <property type="entry name" value="Cyt_P450"/>
</dbReference>
<reference evidence="13 14" key="1">
    <citation type="journal article" date="2023" name="Plants (Basel)">
        <title>Bridging the Gap: Combining Genomics and Transcriptomics Approaches to Understand Stylosanthes scabra, an Orphan Legume from the Brazilian Caatinga.</title>
        <authorList>
            <person name="Ferreira-Neto J.R.C."/>
            <person name="da Silva M.D."/>
            <person name="Binneck E."/>
            <person name="de Melo N.F."/>
            <person name="da Silva R.H."/>
            <person name="de Melo A.L.T.M."/>
            <person name="Pandolfi V."/>
            <person name="Bustamante F.O."/>
            <person name="Brasileiro-Vidal A.C."/>
            <person name="Benko-Iseppon A.M."/>
        </authorList>
    </citation>
    <scope>NUCLEOTIDE SEQUENCE [LARGE SCALE GENOMIC DNA]</scope>
    <source>
        <tissue evidence="13">Leaves</tissue>
    </source>
</reference>
<comment type="similarity">
    <text evidence="11">Belongs to the cytochrome P450 family.</text>
</comment>
<evidence type="ECO:0008006" key="15">
    <source>
        <dbReference type="Google" id="ProtNLM"/>
    </source>
</evidence>
<evidence type="ECO:0000256" key="1">
    <source>
        <dbReference type="ARBA" id="ARBA00001971"/>
    </source>
</evidence>
<evidence type="ECO:0000256" key="6">
    <source>
        <dbReference type="ARBA" id="ARBA00022989"/>
    </source>
</evidence>
<organism evidence="13 14">
    <name type="scientific">Stylosanthes scabra</name>
    <dbReference type="NCBI Taxonomy" id="79078"/>
    <lineage>
        <taxon>Eukaryota</taxon>
        <taxon>Viridiplantae</taxon>
        <taxon>Streptophyta</taxon>
        <taxon>Embryophyta</taxon>
        <taxon>Tracheophyta</taxon>
        <taxon>Spermatophyta</taxon>
        <taxon>Magnoliopsida</taxon>
        <taxon>eudicotyledons</taxon>
        <taxon>Gunneridae</taxon>
        <taxon>Pentapetalae</taxon>
        <taxon>rosids</taxon>
        <taxon>fabids</taxon>
        <taxon>Fabales</taxon>
        <taxon>Fabaceae</taxon>
        <taxon>Papilionoideae</taxon>
        <taxon>50 kb inversion clade</taxon>
        <taxon>dalbergioids sensu lato</taxon>
        <taxon>Dalbergieae</taxon>
        <taxon>Pterocarpus clade</taxon>
        <taxon>Stylosanthes</taxon>
    </lineage>
</organism>
<dbReference type="PANTHER" id="PTHR47947">
    <property type="entry name" value="CYTOCHROME P450 82C3-RELATED"/>
    <property type="match status" value="1"/>
</dbReference>
<evidence type="ECO:0000256" key="12">
    <source>
        <dbReference type="SAM" id="Phobius"/>
    </source>
</evidence>
<dbReference type="EMBL" id="JASCZI010030282">
    <property type="protein sequence ID" value="MED6120576.1"/>
    <property type="molecule type" value="Genomic_DNA"/>
</dbReference>
<feature type="transmembrane region" description="Helical" evidence="12">
    <location>
        <begin position="12"/>
        <end position="31"/>
    </location>
</feature>
<dbReference type="PRINTS" id="PR00385">
    <property type="entry name" value="P450"/>
</dbReference>
<gene>
    <name evidence="13" type="ORF">PIB30_022093</name>
</gene>
<evidence type="ECO:0000256" key="9">
    <source>
        <dbReference type="ARBA" id="ARBA00023033"/>
    </source>
</evidence>
<evidence type="ECO:0000256" key="8">
    <source>
        <dbReference type="ARBA" id="ARBA00023004"/>
    </source>
</evidence>
<keyword evidence="5 11" id="KW-0479">Metal-binding</keyword>
<evidence type="ECO:0000256" key="11">
    <source>
        <dbReference type="RuleBase" id="RU000461"/>
    </source>
</evidence>
<evidence type="ECO:0000256" key="7">
    <source>
        <dbReference type="ARBA" id="ARBA00023002"/>
    </source>
</evidence>
<dbReference type="InterPro" id="IPR050651">
    <property type="entry name" value="Plant_Cytochrome_P450_Monoox"/>
</dbReference>
<evidence type="ECO:0000313" key="14">
    <source>
        <dbReference type="Proteomes" id="UP001341840"/>
    </source>
</evidence>
<accession>A0ABU6R9C1</accession>
<dbReference type="Gene3D" id="1.10.630.10">
    <property type="entry name" value="Cytochrome P450"/>
    <property type="match status" value="1"/>
</dbReference>
<keyword evidence="14" id="KW-1185">Reference proteome</keyword>
<dbReference type="InterPro" id="IPR036396">
    <property type="entry name" value="Cyt_P450_sf"/>
</dbReference>
<evidence type="ECO:0000256" key="10">
    <source>
        <dbReference type="ARBA" id="ARBA00023136"/>
    </source>
</evidence>
<dbReference type="SUPFAM" id="SSF48264">
    <property type="entry name" value="Cytochrome P450"/>
    <property type="match status" value="1"/>
</dbReference>
<dbReference type="PROSITE" id="PS00086">
    <property type="entry name" value="CYTOCHROME_P450"/>
    <property type="match status" value="1"/>
</dbReference>
<comment type="cofactor">
    <cofactor evidence="1">
        <name>heme</name>
        <dbReference type="ChEBI" id="CHEBI:30413"/>
    </cofactor>
</comment>
<dbReference type="Proteomes" id="UP001341840">
    <property type="component" value="Unassembled WGS sequence"/>
</dbReference>
<evidence type="ECO:0000256" key="5">
    <source>
        <dbReference type="ARBA" id="ARBA00022723"/>
    </source>
</evidence>
<evidence type="ECO:0000256" key="2">
    <source>
        <dbReference type="ARBA" id="ARBA00004370"/>
    </source>
</evidence>
<keyword evidence="9 11" id="KW-0503">Monooxygenase</keyword>
<dbReference type="InterPro" id="IPR017972">
    <property type="entry name" value="Cyt_P450_CS"/>
</dbReference>
<name>A0ABU6R9C1_9FABA</name>
<comment type="caution">
    <text evidence="13">The sequence shown here is derived from an EMBL/GenBank/DDBJ whole genome shotgun (WGS) entry which is preliminary data.</text>
</comment>
<keyword evidence="3 11" id="KW-0349">Heme</keyword>
<dbReference type="Pfam" id="PF00067">
    <property type="entry name" value="p450"/>
    <property type="match status" value="1"/>
</dbReference>
<comment type="subcellular location">
    <subcellularLocation>
        <location evidence="2">Membrane</location>
    </subcellularLocation>
</comment>
<keyword evidence="8 11" id="KW-0408">Iron</keyword>
<evidence type="ECO:0000313" key="13">
    <source>
        <dbReference type="EMBL" id="MED6120576.1"/>
    </source>
</evidence>
<sequence length="516" mass="58265">MDFENLLSQPAIFTIVVLFFSLLAFSFSFLSRRHIQKDGVRKAPPEAGGAWPLIGHLHLLRGPELLHVTLGNMADKYGPIFTIRFGGRKSLIISNNELAKQCFTVNDKAFAGRSKTISSQVLGYDSAMFSFKTYGACWNSLRKMAISELLSNHKIEMNKHVRLSEIKSAMKDSYNNNKNKSMAVTELDKWFGEISLNVMFRLVVGKRFTGYSEENERIRETFRIFFDLAASLLVGDAIPWLRWLDLDGGEKAMKKIAKELDEFMQTWLDEHKRSRNQSADRDFMDALISNIDQGFDGYDVDTLVKASSLALILGGTDTTIATSTWAISLLLNNRQVLNKLVHELDTQIGTKRSVIEEDLNNIVYLQAVIKETLRLYPPVVLNAPHESMEDCVVGGYHIPAGTMLLTNIWKMQRDPVLYHNPLEFRPERFLTTHKDIDFRGQHFELIPFGAGRRICPGMSFALQMVQLTLANVLHGFDIVTADGKPVDMAERTGLTNTKANPLKVILTPRLSPNAYA</sequence>
<dbReference type="PRINTS" id="PR00463">
    <property type="entry name" value="EP450I"/>
</dbReference>
<keyword evidence="4 12" id="KW-0812">Transmembrane</keyword>
<dbReference type="InterPro" id="IPR002401">
    <property type="entry name" value="Cyt_P450_E_grp-I"/>
</dbReference>
<dbReference type="PANTHER" id="PTHR47947:SF26">
    <property type="entry name" value="CYTOCHROME P450"/>
    <property type="match status" value="1"/>
</dbReference>
<protein>
    <recommendedName>
        <fullName evidence="15">Cytochrome P450 CYP82D47-like</fullName>
    </recommendedName>
</protein>
<keyword evidence="10 12" id="KW-0472">Membrane</keyword>